<evidence type="ECO:0000313" key="3">
    <source>
        <dbReference type="Proteomes" id="UP001207228"/>
    </source>
</evidence>
<proteinExistence type="predicted"/>
<comment type="caution">
    <text evidence="2">The sequence shown here is derived from an EMBL/GenBank/DDBJ whole genome shotgun (WGS) entry which is preliminary data.</text>
</comment>
<feature type="compositionally biased region" description="Basic residues" evidence="1">
    <location>
        <begin position="64"/>
        <end position="73"/>
    </location>
</feature>
<gene>
    <name evidence="2" type="ORF">OO017_14510</name>
</gene>
<feature type="compositionally biased region" description="Low complexity" evidence="1">
    <location>
        <begin position="53"/>
        <end position="63"/>
    </location>
</feature>
<accession>A0ABT3RI64</accession>
<keyword evidence="3" id="KW-1185">Reference proteome</keyword>
<dbReference type="Proteomes" id="UP001207228">
    <property type="component" value="Unassembled WGS sequence"/>
</dbReference>
<feature type="region of interest" description="Disordered" evidence="1">
    <location>
        <begin position="47"/>
        <end position="73"/>
    </location>
</feature>
<organism evidence="2 3">
    <name type="scientific">Pontibacter anaerobius</name>
    <dbReference type="NCBI Taxonomy" id="2993940"/>
    <lineage>
        <taxon>Bacteria</taxon>
        <taxon>Pseudomonadati</taxon>
        <taxon>Bacteroidota</taxon>
        <taxon>Cytophagia</taxon>
        <taxon>Cytophagales</taxon>
        <taxon>Hymenobacteraceae</taxon>
        <taxon>Pontibacter</taxon>
    </lineage>
</organism>
<sequence length="73" mass="8518">MEYNIIIAPDLEGLASEVAGFLPQGWRLKGSILEHGEGFAQQLVRHTKDKLRVQQQQHQQRQPAKQRRTKWIE</sequence>
<evidence type="ECO:0000256" key="1">
    <source>
        <dbReference type="SAM" id="MobiDB-lite"/>
    </source>
</evidence>
<dbReference type="RefSeq" id="WP_266053280.1">
    <property type="nucleotide sequence ID" value="NZ_JAPFQO010000009.1"/>
</dbReference>
<name>A0ABT3RI64_9BACT</name>
<evidence type="ECO:0008006" key="4">
    <source>
        <dbReference type="Google" id="ProtNLM"/>
    </source>
</evidence>
<evidence type="ECO:0000313" key="2">
    <source>
        <dbReference type="EMBL" id="MCX2741168.1"/>
    </source>
</evidence>
<protein>
    <recommendedName>
        <fullName evidence="4">DUF1737 domain-containing protein</fullName>
    </recommendedName>
</protein>
<reference evidence="2 3" key="1">
    <citation type="submission" date="2022-11" db="EMBL/GenBank/DDBJ databases">
        <title>The characterization of three novel Bacteroidetes species and genomic analysis of their roles in tidal elemental geochemical cycles.</title>
        <authorList>
            <person name="Ma K.-J."/>
        </authorList>
    </citation>
    <scope>NUCLEOTIDE SEQUENCE [LARGE SCALE GENOMIC DNA]</scope>
    <source>
        <strain evidence="2 3">M82</strain>
    </source>
</reference>
<dbReference type="EMBL" id="JAPFQO010000009">
    <property type="protein sequence ID" value="MCX2741168.1"/>
    <property type="molecule type" value="Genomic_DNA"/>
</dbReference>